<reference evidence="2" key="1">
    <citation type="submission" date="2019-03" db="EMBL/GenBank/DDBJ databases">
        <title>Weissella sp. 26KH-42 Genome sequencing.</title>
        <authorList>
            <person name="Heo J."/>
            <person name="Kim S.-J."/>
            <person name="Kim J.-S."/>
            <person name="Hong S.-B."/>
            <person name="Kwon S.-W."/>
        </authorList>
    </citation>
    <scope>NUCLEOTIDE SEQUENCE [LARGE SCALE GENOMIC DNA]</scope>
    <source>
        <strain evidence="2">26KH-42</strain>
    </source>
</reference>
<sequence>MSYPLYDTDEFAKWAQAHDLHLVDEMAQAIWLTIDGKLYGSDLAVEPHELQSQVASYLESWPAYNAVPVTKTNFWSVVHEATGLIRVVSDTEIVRTMIGQFFTPEQNHWLETSQYEIEPYTKNRHYFE</sequence>
<organism evidence="1 2">
    <name type="scientific">Periweissella cryptocerci</name>
    <dbReference type="NCBI Taxonomy" id="2506420"/>
    <lineage>
        <taxon>Bacteria</taxon>
        <taxon>Bacillati</taxon>
        <taxon>Bacillota</taxon>
        <taxon>Bacilli</taxon>
        <taxon>Lactobacillales</taxon>
        <taxon>Lactobacillaceae</taxon>
        <taxon>Periweissella</taxon>
    </lineage>
</organism>
<name>A0A4P6YRN9_9LACO</name>
<dbReference type="AlphaFoldDB" id="A0A4P6YRN9"/>
<gene>
    <name evidence="1" type="ORF">EQG49_01695</name>
</gene>
<dbReference type="RefSeq" id="WP_133362343.1">
    <property type="nucleotide sequence ID" value="NZ_CP037940.1"/>
</dbReference>
<dbReference type="Proteomes" id="UP000292886">
    <property type="component" value="Chromosome"/>
</dbReference>
<keyword evidence="2" id="KW-1185">Reference proteome</keyword>
<proteinExistence type="predicted"/>
<evidence type="ECO:0000313" key="1">
    <source>
        <dbReference type="EMBL" id="QBO35263.1"/>
    </source>
</evidence>
<protein>
    <submittedName>
        <fullName evidence="1">Uncharacterized protein</fullName>
    </submittedName>
</protein>
<evidence type="ECO:0000313" key="2">
    <source>
        <dbReference type="Proteomes" id="UP000292886"/>
    </source>
</evidence>
<dbReference type="KEGG" id="wei:EQG49_01695"/>
<dbReference type="EMBL" id="CP037940">
    <property type="protein sequence ID" value="QBO35263.1"/>
    <property type="molecule type" value="Genomic_DNA"/>
</dbReference>
<accession>A0A4P6YRN9</accession>